<sequence>MRANPVLLVGTLDTKGHELAFVRDLLQKQGLATLVIDAGSSGPPVFPPDIDREEVFRLAGTTMAAVRERGDRGHAVAEAAQGVARLVTKLGSEMSIAGIFGLGGSAGTEIATSAMRQLPFGVPKVMVSTLASGQTRPYVRGSDITMVFPVADIAGLNRLSRTALTNAALGLAGMVSLPRESPGIMASRPVVAATMFGVTTPCVDHARHILEDEAVEVIVFHATGVGGQAMEGLVRDGQIAGVLDLTTTEIADELVGGVLSAGPDRLEAAGRHGVPQVVSLGALDMVNFGPRATVPRSFVDRKFHLHNPSVTLMRTTPEENEGFGLYMAEVLSRARGPVVLLIPRGGLSALDAPGQPFHDPDADDALFSTLIWKLAAHPHVHIESCDTHINDPSFATAAARAMMELLPLRKGL</sequence>
<dbReference type="InterPro" id="IPR044122">
    <property type="entry name" value="UPF0261_N"/>
</dbReference>
<feature type="domain" description="UPF0261" evidence="1">
    <location>
        <begin position="6"/>
        <end position="177"/>
    </location>
</feature>
<dbReference type="OrthoDB" id="9776369at2"/>
<proteinExistence type="predicted"/>
<reference evidence="3 4" key="1">
    <citation type="submission" date="2012-02" db="EMBL/GenBank/DDBJ databases">
        <title>Complete sequence of chromosome of Singulisphaera acidiphila DSM 18658.</title>
        <authorList>
            <consortium name="US DOE Joint Genome Institute (JGI-PGF)"/>
            <person name="Lucas S."/>
            <person name="Copeland A."/>
            <person name="Lapidus A."/>
            <person name="Glavina del Rio T."/>
            <person name="Dalin E."/>
            <person name="Tice H."/>
            <person name="Bruce D."/>
            <person name="Goodwin L."/>
            <person name="Pitluck S."/>
            <person name="Peters L."/>
            <person name="Ovchinnikova G."/>
            <person name="Chertkov O."/>
            <person name="Kyrpides N."/>
            <person name="Mavromatis K."/>
            <person name="Ivanova N."/>
            <person name="Brettin T."/>
            <person name="Detter J.C."/>
            <person name="Han C."/>
            <person name="Larimer F."/>
            <person name="Land M."/>
            <person name="Hauser L."/>
            <person name="Markowitz V."/>
            <person name="Cheng J.-F."/>
            <person name="Hugenholtz P."/>
            <person name="Woyke T."/>
            <person name="Wu D."/>
            <person name="Tindall B."/>
            <person name="Pomrenke H."/>
            <person name="Brambilla E."/>
            <person name="Klenk H.-P."/>
            <person name="Eisen J.A."/>
        </authorList>
    </citation>
    <scope>NUCLEOTIDE SEQUENCE [LARGE SCALE GENOMIC DNA]</scope>
    <source>
        <strain evidence="4">ATCC BAA-1392 / DSM 18658 / VKM B-2454 / MOB10</strain>
    </source>
</reference>
<dbReference type="Gene3D" id="3.40.50.12030">
    <property type="entry name" value="Uncharacterised protein family UPF0261, NC domain"/>
    <property type="match status" value="1"/>
</dbReference>
<feature type="domain" description="UPF0261" evidence="2">
    <location>
        <begin position="188"/>
        <end position="405"/>
    </location>
</feature>
<dbReference type="HOGENOM" id="CLU_036813_1_0_0"/>
<accession>L0DAE2</accession>
<dbReference type="PANTHER" id="PTHR31862:SF1">
    <property type="entry name" value="UPF0261 DOMAIN PROTEIN (AFU_ORTHOLOGUE AFUA_1G10120)"/>
    <property type="match status" value="1"/>
</dbReference>
<evidence type="ECO:0000259" key="2">
    <source>
        <dbReference type="Pfam" id="PF23189"/>
    </source>
</evidence>
<dbReference type="PANTHER" id="PTHR31862">
    <property type="entry name" value="UPF0261 DOMAIN PROTEIN (AFU_ORTHOLOGUE AFUA_1G10120)"/>
    <property type="match status" value="1"/>
</dbReference>
<dbReference type="Pfam" id="PF06792">
    <property type="entry name" value="UPF0261"/>
    <property type="match status" value="1"/>
</dbReference>
<dbReference type="InterPro" id="IPR008322">
    <property type="entry name" value="UPF0261"/>
</dbReference>
<dbReference type="CDD" id="cd15488">
    <property type="entry name" value="Tm-1-like"/>
    <property type="match status" value="1"/>
</dbReference>
<keyword evidence="4" id="KW-1185">Reference proteome</keyword>
<evidence type="ECO:0000313" key="4">
    <source>
        <dbReference type="Proteomes" id="UP000010798"/>
    </source>
</evidence>
<evidence type="ECO:0000313" key="3">
    <source>
        <dbReference type="EMBL" id="AGA26217.1"/>
    </source>
</evidence>
<dbReference type="Proteomes" id="UP000010798">
    <property type="component" value="Chromosome"/>
</dbReference>
<name>L0DAE2_SINAD</name>
<dbReference type="InterPro" id="IPR051353">
    <property type="entry name" value="Tobamovirus_resist_UPF0261"/>
</dbReference>
<dbReference type="Pfam" id="PF23189">
    <property type="entry name" value="UPF0261_C"/>
    <property type="match status" value="1"/>
</dbReference>
<evidence type="ECO:0000259" key="1">
    <source>
        <dbReference type="Pfam" id="PF06792"/>
    </source>
</evidence>
<gene>
    <name evidence="3" type="ordered locus">Sinac_1853</name>
</gene>
<dbReference type="EMBL" id="CP003364">
    <property type="protein sequence ID" value="AGA26217.1"/>
    <property type="molecule type" value="Genomic_DNA"/>
</dbReference>
<dbReference type="eggNOG" id="COG5441">
    <property type="taxonomic scope" value="Bacteria"/>
</dbReference>
<dbReference type="STRING" id="886293.Sinac_1853"/>
<dbReference type="Gene3D" id="3.40.50.12020">
    <property type="entry name" value="Uncharacterised protein family UPF0261, NN domain"/>
    <property type="match status" value="1"/>
</dbReference>
<dbReference type="RefSeq" id="WP_015245384.1">
    <property type="nucleotide sequence ID" value="NC_019892.1"/>
</dbReference>
<dbReference type="KEGG" id="saci:Sinac_1853"/>
<dbReference type="NCBIfam" id="NF002674">
    <property type="entry name" value="PRK02399.1-2"/>
    <property type="match status" value="1"/>
</dbReference>
<dbReference type="InterPro" id="IPR056778">
    <property type="entry name" value="UPF0261_C"/>
</dbReference>
<protein>
    <submittedName>
        <fullName evidence="3">Uncharacterized protein</fullName>
    </submittedName>
</protein>
<dbReference type="AlphaFoldDB" id="L0DAE2"/>
<organism evidence="3 4">
    <name type="scientific">Singulisphaera acidiphila (strain ATCC BAA-1392 / DSM 18658 / VKM B-2454 / MOB10)</name>
    <dbReference type="NCBI Taxonomy" id="886293"/>
    <lineage>
        <taxon>Bacteria</taxon>
        <taxon>Pseudomonadati</taxon>
        <taxon>Planctomycetota</taxon>
        <taxon>Planctomycetia</taxon>
        <taxon>Isosphaerales</taxon>
        <taxon>Isosphaeraceae</taxon>
        <taxon>Singulisphaera</taxon>
    </lineage>
</organism>
<dbReference type="PIRSF" id="PIRSF033271">
    <property type="entry name" value="UCP033271"/>
    <property type="match status" value="1"/>
</dbReference>